<dbReference type="InterPro" id="IPR029044">
    <property type="entry name" value="Nucleotide-diphossugar_trans"/>
</dbReference>
<dbReference type="RefSeq" id="XP_033387853.1">
    <property type="nucleotide sequence ID" value="XM_033523227.1"/>
</dbReference>
<accession>A0A6A5Y4S2</accession>
<dbReference type="GO" id="GO:0016757">
    <property type="term" value="F:glycosyltransferase activity"/>
    <property type="evidence" value="ECO:0007669"/>
    <property type="project" value="InterPro"/>
</dbReference>
<keyword evidence="3" id="KW-1185">Reference proteome</keyword>
<name>A0A6A5Y4S2_9PLEO</name>
<dbReference type="PROSITE" id="PS00153">
    <property type="entry name" value="ATPASE_GAMMA"/>
    <property type="match status" value="1"/>
</dbReference>
<feature type="compositionally biased region" description="Polar residues" evidence="1">
    <location>
        <begin position="44"/>
        <end position="55"/>
    </location>
</feature>
<feature type="region of interest" description="Disordered" evidence="1">
    <location>
        <begin position="13"/>
        <end position="63"/>
    </location>
</feature>
<evidence type="ECO:0000313" key="3">
    <source>
        <dbReference type="Proteomes" id="UP000799778"/>
    </source>
</evidence>
<dbReference type="Proteomes" id="UP000799778">
    <property type="component" value="Unassembled WGS sequence"/>
</dbReference>
<dbReference type="Gene3D" id="3.90.550.10">
    <property type="entry name" value="Spore Coat Polysaccharide Biosynthesis Protein SpsA, Chain A"/>
    <property type="match status" value="1"/>
</dbReference>
<proteinExistence type="predicted"/>
<keyword evidence="2" id="KW-0808">Transferase</keyword>
<dbReference type="OrthoDB" id="2014201at2759"/>
<dbReference type="InterPro" id="IPR023632">
    <property type="entry name" value="ATP_synth_F1_gsu_CS"/>
</dbReference>
<dbReference type="SUPFAM" id="SSF53448">
    <property type="entry name" value="Nucleotide-diphospho-sugar transferases"/>
    <property type="match status" value="1"/>
</dbReference>
<sequence>MLQLSQLRNIHDHHSKVENNSSSSITIPLVPEHGNPQADGVQPESHSTESVTSKTRPPPELPLFSSTANWPISSITLEIPAAFPVPTKIEIQNDESTSSNIPIPTETVATVFEAEFPFQNDLDLDFPSHVLKALSNEKPYNYPTNGKHTYAYATFMATRNPSIKDPYFMAIHSLIYRVLWSPRSRSEGYPFIVFVGDFVTMEQRELLAGAGAIVRELAPLEWNPNTPGAQHRWKDLFAKLNMWKETEFSRILFLDADAFPTTNIDDMFELGVSQHCLGSNLEPDDYLLDGSPVCEPYVFAGVPQNPFNETNRNINVGSMVFSPSERMHQRLLQNYVKTDRYDCMMAEQAFLNWQFAPQGAFPATQLDRAYGGFFPQEDEEGKLKVIHEKLWADDRMWMKREWLTQWEEMIQFYTSPAFLESRAASLGLFETLE</sequence>
<gene>
    <name evidence="2" type="ORF">BU24DRAFT_340457</name>
</gene>
<dbReference type="PANTHER" id="PTHR11183">
    <property type="entry name" value="GLYCOGENIN SUBFAMILY MEMBER"/>
    <property type="match status" value="1"/>
</dbReference>
<evidence type="ECO:0000256" key="1">
    <source>
        <dbReference type="SAM" id="MobiDB-lite"/>
    </source>
</evidence>
<dbReference type="EMBL" id="ML978067">
    <property type="protein sequence ID" value="KAF2019514.1"/>
    <property type="molecule type" value="Genomic_DNA"/>
</dbReference>
<evidence type="ECO:0000313" key="2">
    <source>
        <dbReference type="EMBL" id="KAF2019514.1"/>
    </source>
</evidence>
<dbReference type="GeneID" id="54280624"/>
<protein>
    <submittedName>
        <fullName evidence="2">Glycosyltransferase family 8 protein</fullName>
    </submittedName>
</protein>
<dbReference type="InterPro" id="IPR002495">
    <property type="entry name" value="Glyco_trans_8"/>
</dbReference>
<dbReference type="AlphaFoldDB" id="A0A6A5Y4S2"/>
<dbReference type="InterPro" id="IPR050587">
    <property type="entry name" value="GNT1/Glycosyltrans_8"/>
</dbReference>
<dbReference type="Pfam" id="PF01501">
    <property type="entry name" value="Glyco_transf_8"/>
    <property type="match status" value="1"/>
</dbReference>
<reference evidence="2" key="1">
    <citation type="journal article" date="2020" name="Stud. Mycol.">
        <title>101 Dothideomycetes genomes: a test case for predicting lifestyles and emergence of pathogens.</title>
        <authorList>
            <person name="Haridas S."/>
            <person name="Albert R."/>
            <person name="Binder M."/>
            <person name="Bloem J."/>
            <person name="Labutti K."/>
            <person name="Salamov A."/>
            <person name="Andreopoulos B."/>
            <person name="Baker S."/>
            <person name="Barry K."/>
            <person name="Bills G."/>
            <person name="Bluhm B."/>
            <person name="Cannon C."/>
            <person name="Castanera R."/>
            <person name="Culley D."/>
            <person name="Daum C."/>
            <person name="Ezra D."/>
            <person name="Gonzalez J."/>
            <person name="Henrissat B."/>
            <person name="Kuo A."/>
            <person name="Liang C."/>
            <person name="Lipzen A."/>
            <person name="Lutzoni F."/>
            <person name="Magnuson J."/>
            <person name="Mondo S."/>
            <person name="Nolan M."/>
            <person name="Ohm R."/>
            <person name="Pangilinan J."/>
            <person name="Park H.-J."/>
            <person name="Ramirez L."/>
            <person name="Alfaro M."/>
            <person name="Sun H."/>
            <person name="Tritt A."/>
            <person name="Yoshinaga Y."/>
            <person name="Zwiers L.-H."/>
            <person name="Turgeon B."/>
            <person name="Goodwin S."/>
            <person name="Spatafora J."/>
            <person name="Crous P."/>
            <person name="Grigoriev I."/>
        </authorList>
    </citation>
    <scope>NUCLEOTIDE SEQUENCE</scope>
    <source>
        <strain evidence="2">CBS 175.79</strain>
    </source>
</reference>
<organism evidence="2 3">
    <name type="scientific">Aaosphaeria arxii CBS 175.79</name>
    <dbReference type="NCBI Taxonomy" id="1450172"/>
    <lineage>
        <taxon>Eukaryota</taxon>
        <taxon>Fungi</taxon>
        <taxon>Dikarya</taxon>
        <taxon>Ascomycota</taxon>
        <taxon>Pezizomycotina</taxon>
        <taxon>Dothideomycetes</taxon>
        <taxon>Pleosporomycetidae</taxon>
        <taxon>Pleosporales</taxon>
        <taxon>Pleosporales incertae sedis</taxon>
        <taxon>Aaosphaeria</taxon>
    </lineage>
</organism>